<name>A0ABW0AHC7_9ACTN</name>
<feature type="signal peptide" evidence="1">
    <location>
        <begin position="1"/>
        <end position="22"/>
    </location>
</feature>
<dbReference type="InterPro" id="IPR011044">
    <property type="entry name" value="Quino_amine_DH_bsu"/>
</dbReference>
<dbReference type="InterPro" id="IPR015943">
    <property type="entry name" value="WD40/YVTN_repeat-like_dom_sf"/>
</dbReference>
<evidence type="ECO:0000313" key="3">
    <source>
        <dbReference type="Proteomes" id="UP001596160"/>
    </source>
</evidence>
<comment type="caution">
    <text evidence="2">The sequence shown here is derived from an EMBL/GenBank/DDBJ whole genome shotgun (WGS) entry which is preliminary data.</text>
</comment>
<gene>
    <name evidence="2" type="ORF">ACFPRH_11435</name>
</gene>
<evidence type="ECO:0000256" key="1">
    <source>
        <dbReference type="SAM" id="SignalP"/>
    </source>
</evidence>
<dbReference type="SUPFAM" id="SSF50969">
    <property type="entry name" value="YVTN repeat-like/Quinoprotein amine dehydrogenase"/>
    <property type="match status" value="1"/>
</dbReference>
<evidence type="ECO:0000313" key="2">
    <source>
        <dbReference type="EMBL" id="MFC5152346.1"/>
    </source>
</evidence>
<keyword evidence="3" id="KW-1185">Reference proteome</keyword>
<accession>A0ABW0AHC7</accession>
<keyword evidence="1" id="KW-0732">Signal</keyword>
<organism evidence="2 3">
    <name type="scientific">Streptomyces amakusaensis</name>
    <dbReference type="NCBI Taxonomy" id="67271"/>
    <lineage>
        <taxon>Bacteria</taxon>
        <taxon>Bacillati</taxon>
        <taxon>Actinomycetota</taxon>
        <taxon>Actinomycetes</taxon>
        <taxon>Kitasatosporales</taxon>
        <taxon>Streptomycetaceae</taxon>
        <taxon>Streptomyces</taxon>
    </lineage>
</organism>
<sequence length="666" mass="69432">MRRRTISTATALAVLFSSAALVAGTAGTASASASADPLAVLPISSVSDVLVSDVHKRIFIASPGDGTVTVTDFSGTVVNTVRGVRDVQDLAISDDSRLVFASAAGENSIVSIEAGTGARKDMHYLYDRTPGSLAYADGKIWFGYKHRHGGGNFGYLKLSGPQAGTAYDLDPRTSYTDPELAASPGTGKLAVAGTSPNSSSGEALKVFDVSDGGVRSVAAQPAPGALTEMAFTPDGSELITAQRTGGHQIRRASDLVRTGAHSTSGPANAVAVRADGIVAAGTESPEGPDIHVFRAGRAEPVRRYDLPGREAGSPPDTLGTGALAWEPGGGRLFAVSRDNSTGQHNLRVLADLALSFPELTVDAPAKASRATELTVTGTLTAGVPLPAGAEVSVTRTDAESPKGVPVGNAKVGANGSFSFRDTPKSGGPVTYRVSYAGGPAHHAASASDTVEVSRWTPGLSVTQSKKVYAYGSTVEFTARLGRTHKNRTLKLYADPAGPDRPRKLLVSGRVNADGELSATTRLTRDTVVTAVYDGDSRSAPRTAGTGVGTQVKVATATSGHDRTGKLDGVTYHYFKRSKDPLFTTAMTAHKDRAQRLSLELNRKGKWLDLSAEDFLLDTAGVSKVTLEGPHKAGDRMRVRSSYLKDESGDSLNTTTHGAWTYFTFTG</sequence>
<dbReference type="RefSeq" id="WP_344477281.1">
    <property type="nucleotide sequence ID" value="NZ_BAAASB010000008.1"/>
</dbReference>
<reference evidence="3" key="1">
    <citation type="journal article" date="2019" name="Int. J. Syst. Evol. Microbiol.">
        <title>The Global Catalogue of Microorganisms (GCM) 10K type strain sequencing project: providing services to taxonomists for standard genome sequencing and annotation.</title>
        <authorList>
            <consortium name="The Broad Institute Genomics Platform"/>
            <consortium name="The Broad Institute Genome Sequencing Center for Infectious Disease"/>
            <person name="Wu L."/>
            <person name="Ma J."/>
        </authorList>
    </citation>
    <scope>NUCLEOTIDE SEQUENCE [LARGE SCALE GENOMIC DNA]</scope>
    <source>
        <strain evidence="3">PCU 266</strain>
    </source>
</reference>
<dbReference type="EMBL" id="JBHSKP010000005">
    <property type="protein sequence ID" value="MFC5152346.1"/>
    <property type="molecule type" value="Genomic_DNA"/>
</dbReference>
<dbReference type="Proteomes" id="UP001596160">
    <property type="component" value="Unassembled WGS sequence"/>
</dbReference>
<dbReference type="Gene3D" id="2.130.10.10">
    <property type="entry name" value="YVTN repeat-like/Quinoprotein amine dehydrogenase"/>
    <property type="match status" value="2"/>
</dbReference>
<feature type="chain" id="PRO_5046478137" evidence="1">
    <location>
        <begin position="23"/>
        <end position="666"/>
    </location>
</feature>
<proteinExistence type="predicted"/>
<protein>
    <submittedName>
        <fullName evidence="2">YncE family protein</fullName>
    </submittedName>
</protein>